<keyword evidence="2" id="KW-1185">Reference proteome</keyword>
<dbReference type="AlphaFoldDB" id="A0A8H7QGY3"/>
<organism evidence="1 2">
    <name type="scientific">Mucor saturninus</name>
    <dbReference type="NCBI Taxonomy" id="64648"/>
    <lineage>
        <taxon>Eukaryota</taxon>
        <taxon>Fungi</taxon>
        <taxon>Fungi incertae sedis</taxon>
        <taxon>Mucoromycota</taxon>
        <taxon>Mucoromycotina</taxon>
        <taxon>Mucoromycetes</taxon>
        <taxon>Mucorales</taxon>
        <taxon>Mucorineae</taxon>
        <taxon>Mucoraceae</taxon>
        <taxon>Mucor</taxon>
    </lineage>
</organism>
<dbReference type="EMBL" id="JAEPRD010000338">
    <property type="protein sequence ID" value="KAG2191920.1"/>
    <property type="molecule type" value="Genomic_DNA"/>
</dbReference>
<name>A0A8H7QGY3_9FUNG</name>
<protein>
    <submittedName>
        <fullName evidence="1">Uncharacterized protein</fullName>
    </submittedName>
</protein>
<feature type="non-terminal residue" evidence="1">
    <location>
        <position position="20"/>
    </location>
</feature>
<evidence type="ECO:0000313" key="1">
    <source>
        <dbReference type="EMBL" id="KAG2191920.1"/>
    </source>
</evidence>
<reference evidence="1" key="1">
    <citation type="submission" date="2020-12" db="EMBL/GenBank/DDBJ databases">
        <title>Metabolic potential, ecology and presence of endohyphal bacteria is reflected in genomic diversity of Mucoromycotina.</title>
        <authorList>
            <person name="Muszewska A."/>
            <person name="Okrasinska A."/>
            <person name="Steczkiewicz K."/>
            <person name="Drgas O."/>
            <person name="Orlowska M."/>
            <person name="Perlinska-Lenart U."/>
            <person name="Aleksandrzak-Piekarczyk T."/>
            <person name="Szatraj K."/>
            <person name="Zielenkiewicz U."/>
            <person name="Pilsyk S."/>
            <person name="Malc E."/>
            <person name="Mieczkowski P."/>
            <person name="Kruszewska J.S."/>
            <person name="Biernat P."/>
            <person name="Pawlowska J."/>
        </authorList>
    </citation>
    <scope>NUCLEOTIDE SEQUENCE</scope>
    <source>
        <strain evidence="1">WA0000017839</strain>
    </source>
</reference>
<gene>
    <name evidence="1" type="ORF">INT47_003356</name>
</gene>
<accession>A0A8H7QGY3</accession>
<proteinExistence type="predicted"/>
<evidence type="ECO:0000313" key="2">
    <source>
        <dbReference type="Proteomes" id="UP000603453"/>
    </source>
</evidence>
<dbReference type="Proteomes" id="UP000603453">
    <property type="component" value="Unassembled WGS sequence"/>
</dbReference>
<comment type="caution">
    <text evidence="1">The sequence shown here is derived from an EMBL/GenBank/DDBJ whole genome shotgun (WGS) entry which is preliminary data.</text>
</comment>
<sequence length="20" mass="2351">MAENLVTIRRNLVTKRTSFT</sequence>